<dbReference type="Gene3D" id="1.10.357.10">
    <property type="entry name" value="Tetracycline Repressor, domain 2"/>
    <property type="match status" value="1"/>
</dbReference>
<organism evidence="6 7">
    <name type="scientific">Granulicella sibirica</name>
    <dbReference type="NCBI Taxonomy" id="2479048"/>
    <lineage>
        <taxon>Bacteria</taxon>
        <taxon>Pseudomonadati</taxon>
        <taxon>Acidobacteriota</taxon>
        <taxon>Terriglobia</taxon>
        <taxon>Terriglobales</taxon>
        <taxon>Acidobacteriaceae</taxon>
        <taxon>Granulicella</taxon>
    </lineage>
</organism>
<dbReference type="InterPro" id="IPR001647">
    <property type="entry name" value="HTH_TetR"/>
</dbReference>
<dbReference type="SUPFAM" id="SSF46689">
    <property type="entry name" value="Homeodomain-like"/>
    <property type="match status" value="1"/>
</dbReference>
<reference evidence="6 7" key="1">
    <citation type="submission" date="2018-11" db="EMBL/GenBank/DDBJ databases">
        <authorList>
            <person name="Mardanov A.V."/>
            <person name="Ravin N.V."/>
            <person name="Dedysh S.N."/>
        </authorList>
    </citation>
    <scope>NUCLEOTIDE SEQUENCE [LARGE SCALE GENOMIC DNA]</scope>
    <source>
        <strain evidence="6 7">AF10</strain>
    </source>
</reference>
<dbReference type="PANTHER" id="PTHR47506:SF7">
    <property type="entry name" value="TRANSCRIPTIONAL REGULATORY PROTEIN"/>
    <property type="match status" value="1"/>
</dbReference>
<keyword evidence="7" id="KW-1185">Reference proteome</keyword>
<evidence type="ECO:0000313" key="6">
    <source>
        <dbReference type="EMBL" id="RXH57827.1"/>
    </source>
</evidence>
<evidence type="ECO:0000256" key="3">
    <source>
        <dbReference type="ARBA" id="ARBA00023163"/>
    </source>
</evidence>
<keyword evidence="3" id="KW-0804">Transcription</keyword>
<dbReference type="PRINTS" id="PR00455">
    <property type="entry name" value="HTHTETR"/>
</dbReference>
<keyword evidence="2 4" id="KW-0238">DNA-binding</keyword>
<feature type="DNA-binding region" description="H-T-H motif" evidence="4">
    <location>
        <begin position="32"/>
        <end position="51"/>
    </location>
</feature>
<dbReference type="Pfam" id="PF00440">
    <property type="entry name" value="TetR_N"/>
    <property type="match status" value="1"/>
</dbReference>
<sequence length="191" mass="20550">MKVSKETMAEHREKILASAAQRFRERGFDGIGVAELMKEVGLTHGGFYGHFASKEELVALASERAMDDSRARWEKIFEDSPENPLGSLMDYFVSRHHCSLPGSGCLVAAVGSEVGRQPESVRNAVTAGLRKTFDLLGKVVSARTKESRRKKAITAYASMVGAVVLARASNDPALSQEILQAIGGAVATDAV</sequence>
<gene>
    <name evidence="6" type="ORF">GRAN_1137</name>
</gene>
<proteinExistence type="predicted"/>
<dbReference type="Proteomes" id="UP000289437">
    <property type="component" value="Unassembled WGS sequence"/>
</dbReference>
<dbReference type="EMBL" id="RDSM01000001">
    <property type="protein sequence ID" value="RXH57827.1"/>
    <property type="molecule type" value="Genomic_DNA"/>
</dbReference>
<dbReference type="PROSITE" id="PS50977">
    <property type="entry name" value="HTH_TETR_2"/>
    <property type="match status" value="1"/>
</dbReference>
<evidence type="ECO:0000313" key="7">
    <source>
        <dbReference type="Proteomes" id="UP000289437"/>
    </source>
</evidence>
<evidence type="ECO:0000256" key="2">
    <source>
        <dbReference type="ARBA" id="ARBA00023125"/>
    </source>
</evidence>
<accession>A0A4Q0T3H9</accession>
<dbReference type="PANTHER" id="PTHR47506">
    <property type="entry name" value="TRANSCRIPTIONAL REGULATORY PROTEIN"/>
    <property type="match status" value="1"/>
</dbReference>
<evidence type="ECO:0000259" key="5">
    <source>
        <dbReference type="PROSITE" id="PS50977"/>
    </source>
</evidence>
<evidence type="ECO:0000256" key="1">
    <source>
        <dbReference type="ARBA" id="ARBA00023015"/>
    </source>
</evidence>
<keyword evidence="1" id="KW-0805">Transcription regulation</keyword>
<dbReference type="InterPro" id="IPR036271">
    <property type="entry name" value="Tet_transcr_reg_TetR-rel_C_sf"/>
</dbReference>
<dbReference type="GO" id="GO:0003677">
    <property type="term" value="F:DNA binding"/>
    <property type="evidence" value="ECO:0007669"/>
    <property type="project" value="UniProtKB-UniRule"/>
</dbReference>
<name>A0A4Q0T3H9_9BACT</name>
<dbReference type="AlphaFoldDB" id="A0A4Q0T3H9"/>
<dbReference type="Gene3D" id="1.10.10.60">
    <property type="entry name" value="Homeodomain-like"/>
    <property type="match status" value="1"/>
</dbReference>
<protein>
    <submittedName>
        <fullName evidence="6">Transcriptional regulator, TetR family</fullName>
    </submittedName>
</protein>
<dbReference type="SUPFAM" id="SSF48498">
    <property type="entry name" value="Tetracyclin repressor-like, C-terminal domain"/>
    <property type="match status" value="1"/>
</dbReference>
<dbReference type="InterPro" id="IPR009057">
    <property type="entry name" value="Homeodomain-like_sf"/>
</dbReference>
<reference evidence="7" key="2">
    <citation type="submission" date="2019-02" db="EMBL/GenBank/DDBJ databases">
        <title>Granulicella sibirica sp. nov., a psychrotolerant acidobacterium isolated from an organic soil layer in forested tundra, West Siberia.</title>
        <authorList>
            <person name="Oshkin I.Y."/>
            <person name="Kulichevskaya I.S."/>
            <person name="Rijpstra W.I.C."/>
            <person name="Sinninghe Damste J.S."/>
            <person name="Rakitin A.L."/>
            <person name="Ravin N.V."/>
            <person name="Dedysh S.N."/>
        </authorList>
    </citation>
    <scope>NUCLEOTIDE SEQUENCE [LARGE SCALE GENOMIC DNA]</scope>
    <source>
        <strain evidence="7">AF10</strain>
    </source>
</reference>
<feature type="domain" description="HTH tetR-type" evidence="5">
    <location>
        <begin position="9"/>
        <end position="69"/>
    </location>
</feature>
<dbReference type="RefSeq" id="WP_128911935.1">
    <property type="nucleotide sequence ID" value="NZ_RDSM01000001.1"/>
</dbReference>
<dbReference type="OrthoDB" id="9785164at2"/>
<evidence type="ECO:0000256" key="4">
    <source>
        <dbReference type="PROSITE-ProRule" id="PRU00335"/>
    </source>
</evidence>
<comment type="caution">
    <text evidence="6">The sequence shown here is derived from an EMBL/GenBank/DDBJ whole genome shotgun (WGS) entry which is preliminary data.</text>
</comment>